<sequence length="695" mass="77458">MIEYPHPIGDAACIHSPIGRMTEQPSTPPALVFAKEDCACKETLFSLKYLRCFPHCCPSHSFGNFCSTSIDLKVTGTTTDNVAYVHFQPTTDRILEPNDIIDAAIVVNNTRSMDNLKGEWIPSLYHYYHEVPPHLPHTLPWIQHTGIPIPDNMYTCINPFQTRNETIYHFNQNNTFGWHYGWVGTSVSGHAKPMLRVVHATMSPAFIVMSYRRACYFCQKHRVPSSLPLDASPMSSACECEGEFNISTHHPAHTQPCTPLHTSTLHLGHVYRVDPSKQLKLPSSSSSSSPLPLPPPTESLERDLHVLYAFMSVPSINFFAAHMPSLESRVLKSLLHPLGVSLGLNTYQKRLLIFPAFLRPSFPGNKDHLHHHSNTLASLQSVALDLLLSLFTFESLKQSEMAFAAATPHLLHRDKLLSAYQSWLSNLHANLTTRLSPLNLTIPDLVAHIQDAAAVVPLLHPLLSSTSLLTEYDDGFDYFVAQLREVYMAQQDAHRHVALGYFPDSDMVPGSGFNGQFLFDRTLSVVYEENSPPDEDISLPTLLRCLTIGYAFTLRHTTRPSLQITSSLRPFATIPSEFVLDSTPRVFRVFPNGESSMARLAGLSHGDYIATYSLNTVSLDLFSWPRSADRSMVSRISIILARNGTGLTAVVSVTHADAAPAVDYAALNAGQRYATYDKLRETPSATFRFGYTRLK</sequence>
<gene>
    <name evidence="1" type="ORF">DYB26_002654</name>
</gene>
<proteinExistence type="predicted"/>
<evidence type="ECO:0000313" key="2">
    <source>
        <dbReference type="Proteomes" id="UP000286510"/>
    </source>
</evidence>
<accession>A0A3R7C102</accession>
<name>A0A3R7C102_APHAT</name>
<organism evidence="1 2">
    <name type="scientific">Aphanomyces astaci</name>
    <name type="common">Crayfish plague agent</name>
    <dbReference type="NCBI Taxonomy" id="112090"/>
    <lineage>
        <taxon>Eukaryota</taxon>
        <taxon>Sar</taxon>
        <taxon>Stramenopiles</taxon>
        <taxon>Oomycota</taxon>
        <taxon>Saprolegniomycetes</taxon>
        <taxon>Saprolegniales</taxon>
        <taxon>Verrucalvaceae</taxon>
        <taxon>Aphanomyces</taxon>
    </lineage>
</organism>
<dbReference type="VEuPathDB" id="FungiDB:H257_17588"/>
<evidence type="ECO:0000313" key="1">
    <source>
        <dbReference type="EMBL" id="RHZ10837.1"/>
    </source>
</evidence>
<protein>
    <submittedName>
        <fullName evidence="1">Uncharacterized protein</fullName>
    </submittedName>
</protein>
<dbReference type="EMBL" id="QUTF01014993">
    <property type="protein sequence ID" value="RHZ10837.1"/>
    <property type="molecule type" value="Genomic_DNA"/>
</dbReference>
<dbReference type="AlphaFoldDB" id="A0A3R7C102"/>
<comment type="caution">
    <text evidence="1">The sequence shown here is derived from an EMBL/GenBank/DDBJ whole genome shotgun (WGS) entry which is preliminary data.</text>
</comment>
<dbReference type="Proteomes" id="UP000286510">
    <property type="component" value="Unassembled WGS sequence"/>
</dbReference>
<reference evidence="1 2" key="1">
    <citation type="submission" date="2018-08" db="EMBL/GenBank/DDBJ databases">
        <title>Aphanomyces genome sequencing and annotation.</title>
        <authorList>
            <person name="Minardi D."/>
            <person name="Oidtmann B."/>
            <person name="Van Der Giezen M."/>
            <person name="Studholme D.J."/>
        </authorList>
    </citation>
    <scope>NUCLEOTIDE SEQUENCE [LARGE SCALE GENOMIC DNA]</scope>
    <source>
        <strain evidence="1 2">FDL457</strain>
    </source>
</reference>